<dbReference type="EC" id="2.3.1.-" evidence="1"/>
<organism evidence="1 2">
    <name type="scientific">Entomophthora muscae</name>
    <dbReference type="NCBI Taxonomy" id="34485"/>
    <lineage>
        <taxon>Eukaryota</taxon>
        <taxon>Fungi</taxon>
        <taxon>Fungi incertae sedis</taxon>
        <taxon>Zoopagomycota</taxon>
        <taxon>Entomophthoromycotina</taxon>
        <taxon>Entomophthoromycetes</taxon>
        <taxon>Entomophthorales</taxon>
        <taxon>Entomophthoraceae</taxon>
        <taxon>Entomophthora</taxon>
    </lineage>
</organism>
<comment type="caution">
    <text evidence="1">The sequence shown here is derived from an EMBL/GenBank/DDBJ whole genome shotgun (WGS) entry which is preliminary data.</text>
</comment>
<keyword evidence="1" id="KW-0808">Transferase</keyword>
<proteinExistence type="predicted"/>
<protein>
    <submittedName>
        <fullName evidence="1">Glycerol-3-phosphate/dihydroxyacetone phosphate acyltransferase</fullName>
        <ecNumber evidence="1">2.3.1.-</ecNumber>
    </submittedName>
</protein>
<dbReference type="Proteomes" id="UP001165960">
    <property type="component" value="Unassembled WGS sequence"/>
</dbReference>
<keyword evidence="1" id="KW-0012">Acyltransferase</keyword>
<evidence type="ECO:0000313" key="2">
    <source>
        <dbReference type="Proteomes" id="UP001165960"/>
    </source>
</evidence>
<evidence type="ECO:0000313" key="1">
    <source>
        <dbReference type="EMBL" id="KAJ9050329.1"/>
    </source>
</evidence>
<reference evidence="1" key="1">
    <citation type="submission" date="2022-04" db="EMBL/GenBank/DDBJ databases">
        <title>Genome of the entomopathogenic fungus Entomophthora muscae.</title>
        <authorList>
            <person name="Elya C."/>
            <person name="Lovett B.R."/>
            <person name="Lee E."/>
            <person name="Macias A.M."/>
            <person name="Hajek A.E."/>
            <person name="De Bivort B.L."/>
            <person name="Kasson M.T."/>
            <person name="De Fine Licht H.H."/>
            <person name="Stajich J.E."/>
        </authorList>
    </citation>
    <scope>NUCLEOTIDE SEQUENCE</scope>
    <source>
        <strain evidence="1">Berkeley</strain>
    </source>
</reference>
<name>A0ACC2RJT7_9FUNG</name>
<accession>A0ACC2RJT7</accession>
<dbReference type="EMBL" id="QTSX02007160">
    <property type="protein sequence ID" value="KAJ9050329.1"/>
    <property type="molecule type" value="Genomic_DNA"/>
</dbReference>
<keyword evidence="2" id="KW-1185">Reference proteome</keyword>
<gene>
    <name evidence="1" type="primary">SCT1_5</name>
    <name evidence="1" type="ORF">DSO57_1015354</name>
</gene>
<sequence length="675" mass="75409">MALEIVRNTIARILRAVSMSNREYIFYDAWTWFLSAVVDVFFREVQTRGLHKTPETGPVFFVAAPHCNQFFDPLVLNRHCHRRILYLCAKKSYEKLIVGILARGLRSIPVSRAQDYAFKGKGKLKVLDRYREPTRITGIGTHFTKQLKPGMMIALPKDTGGSEVAKIVSDTEIIIKREIKSLGAIEQLSREEGVSFKCVPHFDQSQVYTEVHKTLNKGECVGIFPEGGSHDRSDLLPLKAGIAVMALGAMAENPDLDVKIVPVGMNYFHPDLFRSRAVIDYGSPFSVPREIVEQFAQGGENKRNACGKLLGMVSDALKSVTVTTPDYETLMVVQAARRLYQSPHPKANLGQAVKFNRLLVAGYLHFKDEPRVVELRRRVFEYNANLRNLGIRDHEVKSTVFSKQEALRKLAVRLANSAAYGILTLPAFILNFPIIAAAEIVSRRKRAEALATSTVKISARDVVSSWKLVIALGVGPATYLSYAIGVAILASKAGLPLWLRVASPFMTFFSIPIMSYYCLIFGDRCYDNSRSLWHLLLTLIGSPSVRDIVAERESLSKKITELIRELGPQLYPNFDQEDEEVPWNSPSMPPLTPSSQSALNWIMSPLDFVGEKFFDFSSSTTPNLSRGPSRSASFGDLSNLLPFTKLDPLPKKNGNNLEVPEANMSNEYVSLKKTE</sequence>